<dbReference type="Gene3D" id="1.10.10.10">
    <property type="entry name" value="Winged helix-like DNA-binding domain superfamily/Winged helix DNA-binding domain"/>
    <property type="match status" value="1"/>
</dbReference>
<reference evidence="1" key="1">
    <citation type="submission" date="2020-06" db="EMBL/GenBank/DDBJ databases">
        <title>Unique genomic features of the anaerobic methanotrophic archaea.</title>
        <authorList>
            <person name="Chadwick G.L."/>
            <person name="Skennerton C.T."/>
            <person name="Laso-Perez R."/>
            <person name="Leu A.O."/>
            <person name="Speth D.R."/>
            <person name="Yu H."/>
            <person name="Morgan-Lang C."/>
            <person name="Hatzenpichler R."/>
            <person name="Goudeau D."/>
            <person name="Malmstrom R."/>
            <person name="Brazelton W.J."/>
            <person name="Woyke T."/>
            <person name="Hallam S.J."/>
            <person name="Tyson G.W."/>
            <person name="Wegener G."/>
            <person name="Boetius A."/>
            <person name="Orphan V."/>
        </authorList>
    </citation>
    <scope>NUCLEOTIDE SEQUENCE</scope>
</reference>
<name>A0A7G9YZI6_9EURY</name>
<sequence length="83" mass="9059">MSAIAQEKHIQDIGEIGGIGGKVIDLRVIPESEAKKVIKKYIREHPGCITSDIIENLNLDPALAVQALNVLEEEGKVRGEEVE</sequence>
<dbReference type="SUPFAM" id="SSF46785">
    <property type="entry name" value="Winged helix' DNA-binding domain"/>
    <property type="match status" value="1"/>
</dbReference>
<dbReference type="AlphaFoldDB" id="A0A7G9YZI6"/>
<protein>
    <submittedName>
        <fullName evidence="1">Uncharacterized protein</fullName>
    </submittedName>
</protein>
<accession>A0A7G9YZI6</accession>
<dbReference type="InterPro" id="IPR036390">
    <property type="entry name" value="WH_DNA-bd_sf"/>
</dbReference>
<dbReference type="EMBL" id="MT631541">
    <property type="protein sequence ID" value="QNO53420.1"/>
    <property type="molecule type" value="Genomic_DNA"/>
</dbReference>
<proteinExistence type="predicted"/>
<organism evidence="1">
    <name type="scientific">Candidatus Methanophagaceae archaeon ANME-1 ERB6</name>
    <dbReference type="NCBI Taxonomy" id="2759912"/>
    <lineage>
        <taxon>Archaea</taxon>
        <taxon>Methanobacteriati</taxon>
        <taxon>Methanobacteriota</taxon>
        <taxon>Stenosarchaea group</taxon>
        <taxon>Methanomicrobia</taxon>
        <taxon>Candidatus Methanophagales</taxon>
        <taxon>Candidatus Methanophagaceae</taxon>
    </lineage>
</organism>
<evidence type="ECO:0000313" key="1">
    <source>
        <dbReference type="EMBL" id="QNO53420.1"/>
    </source>
</evidence>
<gene>
    <name evidence="1" type="ORF">JNHLJEBA_00030</name>
</gene>
<dbReference type="InterPro" id="IPR036388">
    <property type="entry name" value="WH-like_DNA-bd_sf"/>
</dbReference>